<dbReference type="eggNOG" id="ENOG502ZAF3">
    <property type="taxonomic scope" value="Bacteria"/>
</dbReference>
<keyword evidence="2" id="KW-1185">Reference proteome</keyword>
<reference evidence="1 2" key="1">
    <citation type="journal article" date="2009" name="J. Bacteriol.">
        <title>Genome sequence of the emerging pathogen Helicobacter canadensis.</title>
        <authorList>
            <person name="Loman N.J."/>
            <person name="Snyder L.A."/>
            <person name="Linton J.D."/>
            <person name="Langdon R."/>
            <person name="Lawson A.J."/>
            <person name="Weinstock G.M."/>
            <person name="Wren B.W."/>
            <person name="Pallen M.J."/>
        </authorList>
    </citation>
    <scope>NUCLEOTIDE SEQUENCE [LARGE SCALE GENOMIC DNA]</scope>
    <source>
        <strain evidence="1 2">MIT 98-5491</strain>
    </source>
</reference>
<protein>
    <recommendedName>
        <fullName evidence="3">Restriction endonuclease type II EcoRII C-terminal domain-containing protein</fullName>
    </recommendedName>
</protein>
<dbReference type="InterPro" id="IPR038365">
    <property type="entry name" value="EcoRII_C_sf"/>
</dbReference>
<gene>
    <name evidence="1" type="ORF">HCAN_1231</name>
</gene>
<name>C5ZXS2_9HELI</name>
<dbReference type="Gene3D" id="3.40.91.80">
    <property type="match status" value="1"/>
</dbReference>
<dbReference type="OrthoDB" id="5368657at2"/>
<dbReference type="RefSeq" id="WP_006656280.1">
    <property type="nucleotide sequence ID" value="NZ_CM000776.2"/>
</dbReference>
<proteinExistence type="predicted"/>
<dbReference type="Proteomes" id="UP000007032">
    <property type="component" value="Chromosome"/>
</dbReference>
<dbReference type="EMBL" id="CM000776">
    <property type="protein sequence ID" value="EES89940.1"/>
    <property type="molecule type" value="Genomic_DNA"/>
</dbReference>
<evidence type="ECO:0000313" key="1">
    <source>
        <dbReference type="EMBL" id="EES89940.1"/>
    </source>
</evidence>
<evidence type="ECO:0008006" key="3">
    <source>
        <dbReference type="Google" id="ProtNLM"/>
    </source>
</evidence>
<evidence type="ECO:0000313" key="2">
    <source>
        <dbReference type="Proteomes" id="UP000007032"/>
    </source>
</evidence>
<sequence length="340" mass="39283">MCNKINDVVFDNNLYFYTILKILVQCKFTDSQLICFQSLLNKIKNNGSDRLNLNNQLSSYRDTLRSNTKKSNYDELTSLIERNSAMWFYVVNVGIELLLFKDLILAEAKAYTNAKQQMLEKIDKLSIEYDTKNLSLPYGQRVLSSLLCFALTNIERESEFLLTSSNQRIKSVHQLVLQLANAYHINCNNMFLLIVSESVNQSIRSTAGSSYEERVEATLRPIADDLLSHLHDENIQAMEYDFIFTIKGKKVGVSAKRTLRERYKQNHENVANLNVDAVFLITLGTDLNQDKINSILQKDKYYIIVASEIYNTSEFMQQNTRILSSEDLTRKTLEEVLSKW</sequence>
<organism evidence="1 2">
    <name type="scientific">Helicobacter canadensis MIT 98-5491</name>
    <dbReference type="NCBI Taxonomy" id="537970"/>
    <lineage>
        <taxon>Bacteria</taxon>
        <taxon>Pseudomonadati</taxon>
        <taxon>Campylobacterota</taxon>
        <taxon>Epsilonproteobacteria</taxon>
        <taxon>Campylobacterales</taxon>
        <taxon>Helicobacteraceae</taxon>
        <taxon>Helicobacter</taxon>
    </lineage>
</organism>
<dbReference type="STRING" id="537970.HCAN_1231"/>
<dbReference type="HOGENOM" id="CLU_846440_0_0_7"/>
<dbReference type="REBASE" id="41930">
    <property type="entry name" value="Hca5491ORF1230P"/>
</dbReference>
<dbReference type="AlphaFoldDB" id="C5ZXS2"/>
<accession>C5ZXS2</accession>